<dbReference type="EMBL" id="SRPS01000089">
    <property type="protein sequence ID" value="KAG5969742.1"/>
    <property type="molecule type" value="Genomic_DNA"/>
</dbReference>
<evidence type="ECO:0000256" key="1">
    <source>
        <dbReference type="SAM" id="MobiDB-lite"/>
    </source>
</evidence>
<name>A0A9P7SQR8_9HYPO</name>
<protein>
    <submittedName>
        <fullName evidence="2">Uncharacterized protein</fullName>
    </submittedName>
</protein>
<proteinExistence type="predicted"/>
<evidence type="ECO:0000313" key="3">
    <source>
        <dbReference type="Proteomes" id="UP000784919"/>
    </source>
</evidence>
<feature type="compositionally biased region" description="Polar residues" evidence="1">
    <location>
        <begin position="516"/>
        <end position="533"/>
    </location>
</feature>
<feature type="region of interest" description="Disordered" evidence="1">
    <location>
        <begin position="427"/>
        <end position="582"/>
    </location>
</feature>
<feature type="region of interest" description="Disordered" evidence="1">
    <location>
        <begin position="292"/>
        <end position="396"/>
    </location>
</feature>
<feature type="region of interest" description="Disordered" evidence="1">
    <location>
        <begin position="241"/>
        <end position="262"/>
    </location>
</feature>
<feature type="compositionally biased region" description="Polar residues" evidence="1">
    <location>
        <begin position="325"/>
        <end position="336"/>
    </location>
</feature>
<dbReference type="Proteomes" id="UP000784919">
    <property type="component" value="Unassembled WGS sequence"/>
</dbReference>
<reference evidence="2" key="1">
    <citation type="journal article" date="2020" name="bioRxiv">
        <title>Whole genome comparisons of ergot fungi reveals the divergence and evolution of species within the genus Claviceps are the result of varying mechanisms driving genome evolution and host range expansion.</title>
        <authorList>
            <person name="Wyka S.A."/>
            <person name="Mondo S.J."/>
            <person name="Liu M."/>
            <person name="Dettman J."/>
            <person name="Nalam V."/>
            <person name="Broders K.D."/>
        </authorList>
    </citation>
    <scope>NUCLEOTIDE SEQUENCE</scope>
    <source>
        <strain evidence="2">CCC 1102</strain>
    </source>
</reference>
<feature type="compositionally biased region" description="Low complexity" evidence="1">
    <location>
        <begin position="82"/>
        <end position="91"/>
    </location>
</feature>
<dbReference type="AlphaFoldDB" id="A0A9P7SQR8"/>
<accession>A0A9P7SQR8</accession>
<feature type="compositionally biased region" description="Polar residues" evidence="1">
    <location>
        <begin position="351"/>
        <end position="373"/>
    </location>
</feature>
<sequence length="634" mass="69736">MPIRPLLTTSQPIANLASSPKHGMATIPRQKRLSEHGRRLSQLVSKFEILDSSSRQSKLRLTKRSNMPGGNESTLELNRPPSSTSSASAQSVHQNATSDQLENLFPASREFPKEDECVTEEVRVSLVAERRKLFEVNLGDAKLNARVNAHHASSRPLKQAPRLPTWQTLRLKSPSTCMAQSQTAVLSRPTMPNVSERLAGYLPLSSTCPSLPHVQTGTQPHTLSDCVQRCMQEARLDDDWTSVVTPGPSNPAPTLSKGKQIQTHERLISPNEEEAPDEGQKTPHAAAVGFETMTPSRRFGGEDLTASNRRSTSTDEVVHHGAAATRTSNPTRSNEVGTMYKRSCGTEMEQGGSNDDATNMNLTSHQVRSSESPARSPKQKYVVAGPRKPRNPPRISNTIEHFEALIIGDGLDDKIKGSIRLPKRLTGSSSWHLSKDEGKTPTGAIESARRKFSNSWGPARFRKNRVACGSSDARQSQHSDAPSYKRSNDDGPTDGTVQRRSPAPENWLARFHPNRKMNTSHVAHVQISKTRGTPSGRLRPKGARPQPTPMIAARDGASRSGERAADGPDVRAAKDGHGSWRSRKRWVSRSSVPLVAQADCALQQPKPIRVNEVRRLVSLCRDRMTTRKNRAQTN</sequence>
<evidence type="ECO:0000313" key="2">
    <source>
        <dbReference type="EMBL" id="KAG5969742.1"/>
    </source>
</evidence>
<gene>
    <name evidence="2" type="ORF">E4U56_008133</name>
</gene>
<comment type="caution">
    <text evidence="2">The sequence shown here is derived from an EMBL/GenBank/DDBJ whole genome shotgun (WGS) entry which is preliminary data.</text>
</comment>
<organism evidence="2 3">
    <name type="scientific">Claviceps arundinis</name>
    <dbReference type="NCBI Taxonomy" id="1623583"/>
    <lineage>
        <taxon>Eukaryota</taxon>
        <taxon>Fungi</taxon>
        <taxon>Dikarya</taxon>
        <taxon>Ascomycota</taxon>
        <taxon>Pezizomycotina</taxon>
        <taxon>Sordariomycetes</taxon>
        <taxon>Hypocreomycetidae</taxon>
        <taxon>Hypocreales</taxon>
        <taxon>Clavicipitaceae</taxon>
        <taxon>Claviceps</taxon>
    </lineage>
</organism>
<feature type="region of interest" description="Disordered" evidence="1">
    <location>
        <begin position="55"/>
        <end position="97"/>
    </location>
</feature>
<feature type="compositionally biased region" description="Basic and acidic residues" evidence="1">
    <location>
        <begin position="556"/>
        <end position="578"/>
    </location>
</feature>
<dbReference type="OrthoDB" id="5084700at2759"/>